<dbReference type="GO" id="GO:0004084">
    <property type="term" value="F:branched-chain-amino-acid transaminase activity"/>
    <property type="evidence" value="ECO:0007669"/>
    <property type="project" value="UniProtKB-EC"/>
</dbReference>
<keyword evidence="4" id="KW-0808">Transferase</keyword>
<dbReference type="Gene3D" id="3.20.10.10">
    <property type="entry name" value="D-amino Acid Aminotransferase, subunit A, domain 2"/>
    <property type="match status" value="1"/>
</dbReference>
<dbReference type="AlphaFoldDB" id="A0A3B0QZF9"/>
<dbReference type="InterPro" id="IPR043132">
    <property type="entry name" value="BCAT-like_C"/>
</dbReference>
<sequence>MSAKVYINGKIVARDKARVSVFDSGLCYGYGLFETMKIEDGRVLFFNEHIARLKRGAKDLGIKTPTKKELALAIDELLTANKDFKGTIRLKIMITAGELAFGSKPTSRPTVIITTEAIDIETLKKRLKKGITAVTLRAPEFALREAASAHIKNLNYLPSILGRAYAAKQRASEGIFIDRKGHVLEGTASNVFIVKNRRIITPPLSGILPGVTRGAVTCLTKDIREATITERALFASDEAFVTGSTSGVVPLIKVDSRPIGNGRPGPVTRSLQKSYSDFVSKNH</sequence>
<dbReference type="InterPro" id="IPR018300">
    <property type="entry name" value="Aminotrans_IV_CS"/>
</dbReference>
<evidence type="ECO:0000313" key="4">
    <source>
        <dbReference type="EMBL" id="VAV85662.1"/>
    </source>
</evidence>
<name>A0A3B0QZF9_9ZZZZ</name>
<dbReference type="PROSITE" id="PS00770">
    <property type="entry name" value="AA_TRANSFER_CLASS_4"/>
    <property type="match status" value="1"/>
</dbReference>
<dbReference type="InterPro" id="IPR001544">
    <property type="entry name" value="Aminotrans_IV"/>
</dbReference>
<evidence type="ECO:0000256" key="1">
    <source>
        <dbReference type="ARBA" id="ARBA00001933"/>
    </source>
</evidence>
<dbReference type="InterPro" id="IPR036038">
    <property type="entry name" value="Aminotransferase-like"/>
</dbReference>
<dbReference type="GO" id="GO:0005829">
    <property type="term" value="C:cytosol"/>
    <property type="evidence" value="ECO:0007669"/>
    <property type="project" value="TreeGrafter"/>
</dbReference>
<evidence type="ECO:0000256" key="2">
    <source>
        <dbReference type="ARBA" id="ARBA00009320"/>
    </source>
</evidence>
<comment type="similarity">
    <text evidence="2">Belongs to the class-IV pyridoxal-phosphate-dependent aminotransferase family.</text>
</comment>
<dbReference type="GO" id="GO:0008652">
    <property type="term" value="P:amino acid biosynthetic process"/>
    <property type="evidence" value="ECO:0007669"/>
    <property type="project" value="UniProtKB-ARBA"/>
</dbReference>
<organism evidence="4">
    <name type="scientific">hydrothermal vent metagenome</name>
    <dbReference type="NCBI Taxonomy" id="652676"/>
    <lineage>
        <taxon>unclassified sequences</taxon>
        <taxon>metagenomes</taxon>
        <taxon>ecological metagenomes</taxon>
    </lineage>
</organism>
<keyword evidence="4" id="KW-0032">Aminotransferase</keyword>
<dbReference type="Gene3D" id="3.30.470.10">
    <property type="match status" value="1"/>
</dbReference>
<evidence type="ECO:0000256" key="3">
    <source>
        <dbReference type="ARBA" id="ARBA00022898"/>
    </source>
</evidence>
<dbReference type="InterPro" id="IPR050571">
    <property type="entry name" value="Class-IV_PLP-Dep_Aminotrnsfr"/>
</dbReference>
<dbReference type="FunFam" id="3.20.10.10:FF:000002">
    <property type="entry name" value="D-alanine aminotransferase"/>
    <property type="match status" value="1"/>
</dbReference>
<keyword evidence="3" id="KW-0663">Pyridoxal phosphate</keyword>
<accession>A0A3B0QZF9</accession>
<dbReference type="PANTHER" id="PTHR42743:SF11">
    <property type="entry name" value="AMINODEOXYCHORISMATE LYASE"/>
    <property type="match status" value="1"/>
</dbReference>
<gene>
    <name evidence="4" type="ORF">MNBD_DELTA01-2018</name>
</gene>
<reference evidence="4" key="1">
    <citation type="submission" date="2018-06" db="EMBL/GenBank/DDBJ databases">
        <authorList>
            <person name="Zhirakovskaya E."/>
        </authorList>
    </citation>
    <scope>NUCLEOTIDE SEQUENCE</scope>
</reference>
<proteinExistence type="inferred from homology"/>
<dbReference type="EMBL" id="UOEA01000093">
    <property type="protein sequence ID" value="VAV85662.1"/>
    <property type="molecule type" value="Genomic_DNA"/>
</dbReference>
<dbReference type="Pfam" id="PF01063">
    <property type="entry name" value="Aminotran_4"/>
    <property type="match status" value="1"/>
</dbReference>
<dbReference type="EC" id="2.6.1.42" evidence="4"/>
<protein>
    <submittedName>
        <fullName evidence="4">Branched-chain amino acid aminotransferase</fullName>
        <ecNumber evidence="4">2.6.1.42</ecNumber>
    </submittedName>
</protein>
<dbReference type="SUPFAM" id="SSF56752">
    <property type="entry name" value="D-aminoacid aminotransferase-like PLP-dependent enzymes"/>
    <property type="match status" value="1"/>
</dbReference>
<dbReference type="PANTHER" id="PTHR42743">
    <property type="entry name" value="AMINO-ACID AMINOTRANSFERASE"/>
    <property type="match status" value="1"/>
</dbReference>
<dbReference type="InterPro" id="IPR043131">
    <property type="entry name" value="BCAT-like_N"/>
</dbReference>
<dbReference type="GO" id="GO:0046394">
    <property type="term" value="P:carboxylic acid biosynthetic process"/>
    <property type="evidence" value="ECO:0007669"/>
    <property type="project" value="UniProtKB-ARBA"/>
</dbReference>
<comment type="cofactor">
    <cofactor evidence="1">
        <name>pyridoxal 5'-phosphate</name>
        <dbReference type="ChEBI" id="CHEBI:597326"/>
    </cofactor>
</comment>